<name>A0A2I1DB89_ASPC2</name>
<dbReference type="Proteomes" id="UP000234254">
    <property type="component" value="Unassembled WGS sequence"/>
</dbReference>
<evidence type="ECO:0000313" key="3">
    <source>
        <dbReference type="Proteomes" id="UP000234254"/>
    </source>
</evidence>
<proteinExistence type="inferred from homology"/>
<protein>
    <recommendedName>
        <fullName evidence="4">Tubby C-terminal-like domain-containing protein</fullName>
    </recommendedName>
</protein>
<dbReference type="SUPFAM" id="SSF54518">
    <property type="entry name" value="Tubby C-terminal domain-like"/>
    <property type="match status" value="1"/>
</dbReference>
<accession>A0A2I1DB89</accession>
<keyword evidence="3" id="KW-1185">Reference proteome</keyword>
<dbReference type="VEuPathDB" id="FungiDB:P168DRAFT_287630"/>
<dbReference type="GeneID" id="36544137"/>
<dbReference type="InterPro" id="IPR025659">
    <property type="entry name" value="Tubby-like_C"/>
</dbReference>
<dbReference type="OrthoDB" id="97518at2759"/>
<evidence type="ECO:0000313" key="2">
    <source>
        <dbReference type="EMBL" id="PKY07133.1"/>
    </source>
</evidence>
<dbReference type="AlphaFoldDB" id="A0A2I1DB89"/>
<organism evidence="2 3">
    <name type="scientific">Aspergillus campestris (strain IBT 28561)</name>
    <dbReference type="NCBI Taxonomy" id="1392248"/>
    <lineage>
        <taxon>Eukaryota</taxon>
        <taxon>Fungi</taxon>
        <taxon>Dikarya</taxon>
        <taxon>Ascomycota</taxon>
        <taxon>Pezizomycotina</taxon>
        <taxon>Eurotiomycetes</taxon>
        <taxon>Eurotiomycetidae</taxon>
        <taxon>Eurotiales</taxon>
        <taxon>Aspergillaceae</taxon>
        <taxon>Aspergillus</taxon>
        <taxon>Aspergillus subgen. Circumdati</taxon>
    </lineage>
</organism>
<dbReference type="Pfam" id="PF04525">
    <property type="entry name" value="LOR"/>
    <property type="match status" value="1"/>
</dbReference>
<gene>
    <name evidence="2" type="ORF">P168DRAFT_287630</name>
</gene>
<sequence>MSVWGRSSDIQIGTSSRSSLSRAIFPRVRPSLRPPDRPIAIRRESITTTKTTLVLKTVGNAKSAVAYRITHDDDDGIIEFTVSGSDYGEQRSCREFRDASGLPLFELHRRVSLRHMWAVTLPGGSRSTRSDDPAYLGSGAPRGVWGASAIGNFSFSLRNTAAEDAKTEDDKKVSLRIERYGNVLASFDVVDGDRKVIEVRQSVKHNQRLALRSSSKDGYRPALDIIVTSGVDLSVAAIIATIAADWVWGGS</sequence>
<comment type="similarity">
    <text evidence="1">Belongs to the LOR family.</text>
</comment>
<reference evidence="2" key="1">
    <citation type="submission" date="2016-12" db="EMBL/GenBank/DDBJ databases">
        <title>The genomes of Aspergillus section Nigri reveals drivers in fungal speciation.</title>
        <authorList>
            <consortium name="DOE Joint Genome Institute"/>
            <person name="Vesth T.C."/>
            <person name="Nybo J."/>
            <person name="Theobald S."/>
            <person name="Brandl J."/>
            <person name="Frisvad J.C."/>
            <person name="Nielsen K.F."/>
            <person name="Lyhne E.K."/>
            <person name="Kogle M.E."/>
            <person name="Kuo A."/>
            <person name="Riley R."/>
            <person name="Clum A."/>
            <person name="Nolan M."/>
            <person name="Lipzen A."/>
            <person name="Salamov A."/>
            <person name="Henrissat B."/>
            <person name="Wiebenga A."/>
            <person name="De vries R.P."/>
            <person name="Grigoriev I.V."/>
            <person name="Mortensen U.H."/>
            <person name="Andersen M.R."/>
            <person name="Baker S.E."/>
        </authorList>
    </citation>
    <scope>NUCLEOTIDE SEQUENCE</scope>
    <source>
        <strain evidence="2">IBT 28561</strain>
    </source>
</reference>
<dbReference type="EMBL" id="MSFM01000002">
    <property type="protein sequence ID" value="PKY07133.1"/>
    <property type="molecule type" value="Genomic_DNA"/>
</dbReference>
<dbReference type="InterPro" id="IPR038595">
    <property type="entry name" value="LOR_sf"/>
</dbReference>
<dbReference type="Gene3D" id="2.40.160.200">
    <property type="entry name" value="LURP1-related"/>
    <property type="match status" value="1"/>
</dbReference>
<evidence type="ECO:0000256" key="1">
    <source>
        <dbReference type="ARBA" id="ARBA00005437"/>
    </source>
</evidence>
<evidence type="ECO:0008006" key="4">
    <source>
        <dbReference type="Google" id="ProtNLM"/>
    </source>
</evidence>
<dbReference type="RefSeq" id="XP_024695727.1">
    <property type="nucleotide sequence ID" value="XM_024836613.1"/>
</dbReference>
<dbReference type="InterPro" id="IPR007612">
    <property type="entry name" value="LOR"/>
</dbReference>
<comment type="caution">
    <text evidence="2">The sequence shown here is derived from an EMBL/GenBank/DDBJ whole genome shotgun (WGS) entry which is preliminary data.</text>
</comment>